<dbReference type="Gene3D" id="3.40.50.1360">
    <property type="match status" value="1"/>
</dbReference>
<dbReference type="GO" id="GO:0004342">
    <property type="term" value="F:glucosamine-6-phosphate deaminase activity"/>
    <property type="evidence" value="ECO:0007669"/>
    <property type="project" value="UniProtKB-EC"/>
</dbReference>
<evidence type="ECO:0000313" key="4">
    <source>
        <dbReference type="Proteomes" id="UP000773462"/>
    </source>
</evidence>
<dbReference type="Proteomes" id="UP000773462">
    <property type="component" value="Unassembled WGS sequence"/>
</dbReference>
<keyword evidence="4" id="KW-1185">Reference proteome</keyword>
<sequence>MLSIKPIHTELSGAMLVRVYKNRSQLGAAAGREAAAAIRALLASKAQVRIVFAAAPSQNEFLAELAAAPDLDWSRITAFHMDEYIGLPAGSPQSFGSFLREALFGKVRPGTVHYLNPAASPEAECKRYGRLLAEAPIDIVCLGIGENGHLAFNDPPVADFNDPLPVKLVVLDEVCRNQQVNDGCFPSLAEVPQQALTLTIPVLLSAQWLFCMVPGASKRGAVTRTLHESISTACPSTILREHGDCRMFVDTDSFGAVFS</sequence>
<dbReference type="RefSeq" id="WP_209874542.1">
    <property type="nucleotide sequence ID" value="NZ_JAGGLV010000009.1"/>
</dbReference>
<dbReference type="CDD" id="cd01399">
    <property type="entry name" value="GlcN6P_deaminase"/>
    <property type="match status" value="1"/>
</dbReference>
<keyword evidence="1" id="KW-0119">Carbohydrate metabolism</keyword>
<dbReference type="EMBL" id="JAGGLV010000009">
    <property type="protein sequence ID" value="MBP2112998.1"/>
    <property type="molecule type" value="Genomic_DNA"/>
</dbReference>
<dbReference type="EC" id="3.5.99.6" evidence="3"/>
<proteinExistence type="predicted"/>
<dbReference type="InterPro" id="IPR006148">
    <property type="entry name" value="Glc/Gal-6P_isomerase"/>
</dbReference>
<keyword evidence="3" id="KW-0378">Hydrolase</keyword>
<comment type="caution">
    <text evidence="3">The sequence shown here is derived from an EMBL/GenBank/DDBJ whole genome shotgun (WGS) entry which is preliminary data.</text>
</comment>
<dbReference type="InterPro" id="IPR004547">
    <property type="entry name" value="Glucosamine6P_isomerase"/>
</dbReference>
<evidence type="ECO:0000313" key="3">
    <source>
        <dbReference type="EMBL" id="MBP2112998.1"/>
    </source>
</evidence>
<evidence type="ECO:0000259" key="2">
    <source>
        <dbReference type="Pfam" id="PF01182"/>
    </source>
</evidence>
<reference evidence="3 4" key="1">
    <citation type="submission" date="2021-03" db="EMBL/GenBank/DDBJ databases">
        <title>Genomic Encyclopedia of Type Strains, Phase IV (KMG-IV): sequencing the most valuable type-strain genomes for metagenomic binning, comparative biology and taxonomic classification.</title>
        <authorList>
            <person name="Goeker M."/>
        </authorList>
    </citation>
    <scope>NUCLEOTIDE SEQUENCE [LARGE SCALE GENOMIC DNA]</scope>
    <source>
        <strain evidence="3 4">DSM 101953</strain>
    </source>
</reference>
<dbReference type="PANTHER" id="PTHR11280:SF6">
    <property type="entry name" value="GLUCOSAMINE-6-PHOSPHATE ISOMERASE NAGB"/>
    <property type="match status" value="1"/>
</dbReference>
<evidence type="ECO:0000256" key="1">
    <source>
        <dbReference type="ARBA" id="ARBA00023277"/>
    </source>
</evidence>
<dbReference type="PANTHER" id="PTHR11280">
    <property type="entry name" value="GLUCOSAMINE-6-PHOSPHATE ISOMERASE"/>
    <property type="match status" value="1"/>
</dbReference>
<organism evidence="3 4">
    <name type="scientific">Paenibacillus silagei</name>
    <dbReference type="NCBI Taxonomy" id="1670801"/>
    <lineage>
        <taxon>Bacteria</taxon>
        <taxon>Bacillati</taxon>
        <taxon>Bacillota</taxon>
        <taxon>Bacilli</taxon>
        <taxon>Bacillales</taxon>
        <taxon>Paenibacillaceae</taxon>
        <taxon>Paenibacillus</taxon>
    </lineage>
</organism>
<feature type="domain" description="Glucosamine/galactosamine-6-phosphate isomerase" evidence="2">
    <location>
        <begin position="22"/>
        <end position="242"/>
    </location>
</feature>
<protein>
    <submittedName>
        <fullName evidence="3">Glucosamine-6-phosphate deaminase</fullName>
        <ecNumber evidence="3">3.5.99.6</ecNumber>
    </submittedName>
</protein>
<dbReference type="SUPFAM" id="SSF100950">
    <property type="entry name" value="NagB/RpiA/CoA transferase-like"/>
    <property type="match status" value="1"/>
</dbReference>
<accession>A0ABS4NSG4</accession>
<dbReference type="Pfam" id="PF01182">
    <property type="entry name" value="Glucosamine_iso"/>
    <property type="match status" value="1"/>
</dbReference>
<gene>
    <name evidence="3" type="ORF">J2Z70_003152</name>
</gene>
<name>A0ABS4NSG4_9BACL</name>
<dbReference type="InterPro" id="IPR037171">
    <property type="entry name" value="NagB/RpiA_transferase-like"/>
</dbReference>